<comment type="caution">
    <text evidence="2">The sequence shown here is derived from an EMBL/GenBank/DDBJ whole genome shotgun (WGS) entry which is preliminary data.</text>
</comment>
<gene>
    <name evidence="2" type="ORF">CJ199_12900</name>
</gene>
<evidence type="ECO:0000259" key="1">
    <source>
        <dbReference type="Pfam" id="PF19040"/>
    </source>
</evidence>
<accession>A0A2N6VJI2</accession>
<name>A0A2N6VJI2_9MICO</name>
<reference evidence="2 3" key="1">
    <citation type="submission" date="2017-09" db="EMBL/GenBank/DDBJ databases">
        <title>Bacterial strain isolated from the female urinary microbiota.</title>
        <authorList>
            <person name="Thomas-White K."/>
            <person name="Kumar N."/>
            <person name="Forster S."/>
            <person name="Putonti C."/>
            <person name="Lawley T."/>
            <person name="Wolfe A.J."/>
        </authorList>
    </citation>
    <scope>NUCLEOTIDE SEQUENCE [LARGE SCALE GENOMIC DNA]</scope>
    <source>
        <strain evidence="2 3">UMB1301</strain>
    </source>
</reference>
<protein>
    <recommendedName>
        <fullName evidence="1">SGNH domain-containing protein</fullName>
    </recommendedName>
</protein>
<dbReference type="Proteomes" id="UP000235598">
    <property type="component" value="Unassembled WGS sequence"/>
</dbReference>
<proteinExistence type="predicted"/>
<dbReference type="InterPro" id="IPR043968">
    <property type="entry name" value="SGNH"/>
</dbReference>
<dbReference type="EMBL" id="PNHK01000181">
    <property type="protein sequence ID" value="PMD04295.1"/>
    <property type="molecule type" value="Genomic_DNA"/>
</dbReference>
<evidence type="ECO:0000313" key="2">
    <source>
        <dbReference type="EMBL" id="PMD04295.1"/>
    </source>
</evidence>
<feature type="domain" description="SGNH" evidence="1">
    <location>
        <begin position="4"/>
        <end position="61"/>
    </location>
</feature>
<sequence length="76" mass="8422">KNGTKTLVVAGDSHAVQWVPAFEEALGRDGWKIVVIARENCPLNPEPRTFEERQQSFVCSQAVPNMLGSIEQQKPS</sequence>
<organism evidence="2 3">
    <name type="scientific">Brevibacterium paucivorans</name>
    <dbReference type="NCBI Taxonomy" id="170994"/>
    <lineage>
        <taxon>Bacteria</taxon>
        <taxon>Bacillati</taxon>
        <taxon>Actinomycetota</taxon>
        <taxon>Actinomycetes</taxon>
        <taxon>Micrococcales</taxon>
        <taxon>Brevibacteriaceae</taxon>
        <taxon>Brevibacterium</taxon>
    </lineage>
</organism>
<feature type="non-terminal residue" evidence="2">
    <location>
        <position position="1"/>
    </location>
</feature>
<dbReference type="Pfam" id="PF19040">
    <property type="entry name" value="SGNH"/>
    <property type="match status" value="1"/>
</dbReference>
<evidence type="ECO:0000313" key="3">
    <source>
        <dbReference type="Proteomes" id="UP000235598"/>
    </source>
</evidence>
<dbReference type="RefSeq" id="WP_180965453.1">
    <property type="nucleotide sequence ID" value="NZ_PNHK01000181.1"/>
</dbReference>
<dbReference type="AlphaFoldDB" id="A0A2N6VJI2"/>